<dbReference type="GO" id="GO:0003964">
    <property type="term" value="F:RNA-directed DNA polymerase activity"/>
    <property type="evidence" value="ECO:0007669"/>
    <property type="project" value="UniProtKB-KW"/>
</dbReference>
<sequence>MSGDVLFVDKDESNCLAIGKVCVKTNYMDVIQEPISVDMDGKKYEIFMKEMATWEPEVGKEGSFYDSENSSRQSDEDKQDLM</sequence>
<dbReference type="AlphaFoldDB" id="A0A699TNY1"/>
<keyword evidence="2" id="KW-0808">Transferase</keyword>
<evidence type="ECO:0000313" key="2">
    <source>
        <dbReference type="EMBL" id="GFD11513.1"/>
    </source>
</evidence>
<keyword evidence="2" id="KW-0548">Nucleotidyltransferase</keyword>
<gene>
    <name evidence="2" type="ORF">Tci_883482</name>
</gene>
<reference evidence="2" key="1">
    <citation type="journal article" date="2019" name="Sci. Rep.">
        <title>Draft genome of Tanacetum cinerariifolium, the natural source of mosquito coil.</title>
        <authorList>
            <person name="Yamashiro T."/>
            <person name="Shiraishi A."/>
            <person name="Satake H."/>
            <person name="Nakayama K."/>
        </authorList>
    </citation>
    <scope>NUCLEOTIDE SEQUENCE</scope>
</reference>
<name>A0A699TNY1_TANCI</name>
<feature type="region of interest" description="Disordered" evidence="1">
    <location>
        <begin position="59"/>
        <end position="82"/>
    </location>
</feature>
<proteinExistence type="predicted"/>
<feature type="compositionally biased region" description="Basic and acidic residues" evidence="1">
    <location>
        <begin position="73"/>
        <end position="82"/>
    </location>
</feature>
<comment type="caution">
    <text evidence="2">The sequence shown here is derived from an EMBL/GenBank/DDBJ whole genome shotgun (WGS) entry which is preliminary data.</text>
</comment>
<accession>A0A699TNY1</accession>
<organism evidence="2">
    <name type="scientific">Tanacetum cinerariifolium</name>
    <name type="common">Dalmatian daisy</name>
    <name type="synonym">Chrysanthemum cinerariifolium</name>
    <dbReference type="NCBI Taxonomy" id="118510"/>
    <lineage>
        <taxon>Eukaryota</taxon>
        <taxon>Viridiplantae</taxon>
        <taxon>Streptophyta</taxon>
        <taxon>Embryophyta</taxon>
        <taxon>Tracheophyta</taxon>
        <taxon>Spermatophyta</taxon>
        <taxon>Magnoliopsida</taxon>
        <taxon>eudicotyledons</taxon>
        <taxon>Gunneridae</taxon>
        <taxon>Pentapetalae</taxon>
        <taxon>asterids</taxon>
        <taxon>campanulids</taxon>
        <taxon>Asterales</taxon>
        <taxon>Asteraceae</taxon>
        <taxon>Asteroideae</taxon>
        <taxon>Anthemideae</taxon>
        <taxon>Anthemidinae</taxon>
        <taxon>Tanacetum</taxon>
    </lineage>
</organism>
<keyword evidence="2" id="KW-0695">RNA-directed DNA polymerase</keyword>
<protein>
    <submittedName>
        <fullName evidence="2">RNA-directed DNA polymerase, eukaryota</fullName>
    </submittedName>
</protein>
<dbReference type="EMBL" id="BKCJ011259535">
    <property type="protein sequence ID" value="GFD11513.1"/>
    <property type="molecule type" value="Genomic_DNA"/>
</dbReference>
<evidence type="ECO:0000256" key="1">
    <source>
        <dbReference type="SAM" id="MobiDB-lite"/>
    </source>
</evidence>